<dbReference type="AlphaFoldDB" id="A0A0C9YC80"/>
<dbReference type="HOGENOM" id="CLU_1796777_0_0_1"/>
<feature type="compositionally biased region" description="Low complexity" evidence="1">
    <location>
        <begin position="42"/>
        <end position="61"/>
    </location>
</feature>
<sequence length="144" mass="15278">MTTSSLLKPGKQSQQEQQSAGAQARPPPYNATPSQPTTQPNYPIIQPYPTTPSTSTQLLSSGYYRVSSPAASSPMYTGHGPGGPGSYTIPPELTLSACVTGSAWSLQPFSPTSYAPQYPLGHSFLPPGAFPYSAQRTFELPLNQ</sequence>
<name>A0A0C9YC80_9AGAR</name>
<feature type="compositionally biased region" description="Low complexity" evidence="1">
    <location>
        <begin position="12"/>
        <end position="24"/>
    </location>
</feature>
<gene>
    <name evidence="2" type="ORF">K443DRAFT_3569</name>
</gene>
<dbReference type="Proteomes" id="UP000054477">
    <property type="component" value="Unassembled WGS sequence"/>
</dbReference>
<feature type="region of interest" description="Disordered" evidence="1">
    <location>
        <begin position="1"/>
        <end position="88"/>
    </location>
</feature>
<dbReference type="EMBL" id="KN838557">
    <property type="protein sequence ID" value="KIK05783.1"/>
    <property type="molecule type" value="Genomic_DNA"/>
</dbReference>
<protein>
    <submittedName>
        <fullName evidence="2">Uncharacterized protein</fullName>
    </submittedName>
</protein>
<keyword evidence="3" id="KW-1185">Reference proteome</keyword>
<evidence type="ECO:0000313" key="2">
    <source>
        <dbReference type="EMBL" id="KIK05783.1"/>
    </source>
</evidence>
<dbReference type="OrthoDB" id="5570013at2759"/>
<evidence type="ECO:0000256" key="1">
    <source>
        <dbReference type="SAM" id="MobiDB-lite"/>
    </source>
</evidence>
<evidence type="ECO:0000313" key="3">
    <source>
        <dbReference type="Proteomes" id="UP000054477"/>
    </source>
</evidence>
<proteinExistence type="predicted"/>
<accession>A0A0C9YC80</accession>
<reference evidence="2 3" key="1">
    <citation type="submission" date="2014-04" db="EMBL/GenBank/DDBJ databases">
        <authorList>
            <consortium name="DOE Joint Genome Institute"/>
            <person name="Kuo A."/>
            <person name="Kohler A."/>
            <person name="Nagy L.G."/>
            <person name="Floudas D."/>
            <person name="Copeland A."/>
            <person name="Barry K.W."/>
            <person name="Cichocki N."/>
            <person name="Veneault-Fourrey C."/>
            <person name="LaButti K."/>
            <person name="Lindquist E.A."/>
            <person name="Lipzen A."/>
            <person name="Lundell T."/>
            <person name="Morin E."/>
            <person name="Murat C."/>
            <person name="Sun H."/>
            <person name="Tunlid A."/>
            <person name="Henrissat B."/>
            <person name="Grigoriev I.V."/>
            <person name="Hibbett D.S."/>
            <person name="Martin F."/>
            <person name="Nordberg H.P."/>
            <person name="Cantor M.N."/>
            <person name="Hua S.X."/>
        </authorList>
    </citation>
    <scope>NUCLEOTIDE SEQUENCE [LARGE SCALE GENOMIC DNA]</scope>
    <source>
        <strain evidence="2 3">LaAM-08-1</strain>
    </source>
</reference>
<reference evidence="3" key="2">
    <citation type="submission" date="2015-01" db="EMBL/GenBank/DDBJ databases">
        <title>Evolutionary Origins and Diversification of the Mycorrhizal Mutualists.</title>
        <authorList>
            <consortium name="DOE Joint Genome Institute"/>
            <consortium name="Mycorrhizal Genomics Consortium"/>
            <person name="Kohler A."/>
            <person name="Kuo A."/>
            <person name="Nagy L.G."/>
            <person name="Floudas D."/>
            <person name="Copeland A."/>
            <person name="Barry K.W."/>
            <person name="Cichocki N."/>
            <person name="Veneault-Fourrey C."/>
            <person name="LaButti K."/>
            <person name="Lindquist E.A."/>
            <person name="Lipzen A."/>
            <person name="Lundell T."/>
            <person name="Morin E."/>
            <person name="Murat C."/>
            <person name="Riley R."/>
            <person name="Ohm R."/>
            <person name="Sun H."/>
            <person name="Tunlid A."/>
            <person name="Henrissat B."/>
            <person name="Grigoriev I.V."/>
            <person name="Hibbett D.S."/>
            <person name="Martin F."/>
        </authorList>
    </citation>
    <scope>NUCLEOTIDE SEQUENCE [LARGE SCALE GENOMIC DNA]</scope>
    <source>
        <strain evidence="3">LaAM-08-1</strain>
    </source>
</reference>
<feature type="compositionally biased region" description="Polar residues" evidence="1">
    <location>
        <begin position="31"/>
        <end position="41"/>
    </location>
</feature>
<organism evidence="2 3">
    <name type="scientific">Laccaria amethystina LaAM-08-1</name>
    <dbReference type="NCBI Taxonomy" id="1095629"/>
    <lineage>
        <taxon>Eukaryota</taxon>
        <taxon>Fungi</taxon>
        <taxon>Dikarya</taxon>
        <taxon>Basidiomycota</taxon>
        <taxon>Agaricomycotina</taxon>
        <taxon>Agaricomycetes</taxon>
        <taxon>Agaricomycetidae</taxon>
        <taxon>Agaricales</taxon>
        <taxon>Agaricineae</taxon>
        <taxon>Hydnangiaceae</taxon>
        <taxon>Laccaria</taxon>
    </lineage>
</organism>